<dbReference type="RefSeq" id="WP_150091019.1">
    <property type="nucleotide sequence ID" value="NZ_JBFUOH010000052.1"/>
</dbReference>
<gene>
    <name evidence="3" type="ORF">F2Q65_04970</name>
</gene>
<feature type="region of interest" description="Disordered" evidence="1">
    <location>
        <begin position="174"/>
        <end position="234"/>
    </location>
</feature>
<dbReference type="GO" id="GO:0006313">
    <property type="term" value="P:DNA transposition"/>
    <property type="evidence" value="ECO:0007669"/>
    <property type="project" value="InterPro"/>
</dbReference>
<evidence type="ECO:0000259" key="2">
    <source>
        <dbReference type="SMART" id="SM01321"/>
    </source>
</evidence>
<comment type="caution">
    <text evidence="3">The sequence shown here is derived from an EMBL/GenBank/DDBJ whole genome shotgun (WGS) entry which is preliminary data.</text>
</comment>
<sequence>MARIARVVVPGLPHHITQRGNRGESTFFDDTDYVAYRDLLAASCRRCGTEIWAYCLMPNHVHLVMVPTTEDGLRCALGETHRRYTRMINARQDWCGHLWQERFHSFVMDEPHLLAASRYVERNPVRAGLCATPEQWPWSSARAHLSGEDDALVRVRPLLDLVGDWAGFLADTDAEEDPEQFHRHSRTGRPLGSNAFVTDVENRLGRVLRPQKPGPKPRSRDAQTDELLAGSSKD</sequence>
<dbReference type="Proteomes" id="UP000322981">
    <property type="component" value="Unassembled WGS sequence"/>
</dbReference>
<evidence type="ECO:0000256" key="1">
    <source>
        <dbReference type="SAM" id="MobiDB-lite"/>
    </source>
</evidence>
<dbReference type="GO" id="GO:0004803">
    <property type="term" value="F:transposase activity"/>
    <property type="evidence" value="ECO:0007669"/>
    <property type="project" value="InterPro"/>
</dbReference>
<organism evidence="3 4">
    <name type="scientific">Thiohalocapsa marina</name>
    <dbReference type="NCBI Taxonomy" id="424902"/>
    <lineage>
        <taxon>Bacteria</taxon>
        <taxon>Pseudomonadati</taxon>
        <taxon>Pseudomonadota</taxon>
        <taxon>Gammaproteobacteria</taxon>
        <taxon>Chromatiales</taxon>
        <taxon>Chromatiaceae</taxon>
        <taxon>Thiohalocapsa</taxon>
    </lineage>
</organism>
<dbReference type="Gene3D" id="3.30.70.1290">
    <property type="entry name" value="Transposase IS200-like"/>
    <property type="match status" value="1"/>
</dbReference>
<dbReference type="Pfam" id="PF01797">
    <property type="entry name" value="Y1_Tnp"/>
    <property type="match status" value="1"/>
</dbReference>
<dbReference type="AlphaFoldDB" id="A0A5M8FP79"/>
<keyword evidence="4" id="KW-1185">Reference proteome</keyword>
<evidence type="ECO:0000313" key="4">
    <source>
        <dbReference type="Proteomes" id="UP000322981"/>
    </source>
</evidence>
<feature type="domain" description="Transposase IS200-like" evidence="2">
    <location>
        <begin position="9"/>
        <end position="123"/>
    </location>
</feature>
<evidence type="ECO:0000313" key="3">
    <source>
        <dbReference type="EMBL" id="KAA6186723.1"/>
    </source>
</evidence>
<dbReference type="SUPFAM" id="SSF143422">
    <property type="entry name" value="Transposase IS200-like"/>
    <property type="match status" value="1"/>
</dbReference>
<dbReference type="OrthoDB" id="9814067at2"/>
<dbReference type="InterPro" id="IPR036515">
    <property type="entry name" value="Transposase_17_sf"/>
</dbReference>
<name>A0A5M8FP79_9GAMM</name>
<proteinExistence type="predicted"/>
<dbReference type="PANTHER" id="PTHR34322:SF2">
    <property type="entry name" value="TRANSPOSASE IS200-LIKE DOMAIN-CONTAINING PROTEIN"/>
    <property type="match status" value="1"/>
</dbReference>
<dbReference type="EMBL" id="VWXX01000004">
    <property type="protein sequence ID" value="KAA6186723.1"/>
    <property type="molecule type" value="Genomic_DNA"/>
</dbReference>
<dbReference type="GO" id="GO:0003677">
    <property type="term" value="F:DNA binding"/>
    <property type="evidence" value="ECO:0007669"/>
    <property type="project" value="InterPro"/>
</dbReference>
<dbReference type="PANTHER" id="PTHR34322">
    <property type="entry name" value="TRANSPOSASE, Y1_TNP DOMAIN-CONTAINING"/>
    <property type="match status" value="1"/>
</dbReference>
<reference evidence="3 4" key="1">
    <citation type="submission" date="2019-09" db="EMBL/GenBank/DDBJ databases">
        <title>Whole-genome sequence of the purple sulfur bacterium Thiohalocapsa marina DSM 19078.</title>
        <authorList>
            <person name="Kyndt J.A."/>
            <person name="Meyer T.E."/>
        </authorList>
    </citation>
    <scope>NUCLEOTIDE SEQUENCE [LARGE SCALE GENOMIC DNA]</scope>
    <source>
        <strain evidence="3 4">DSM 19078</strain>
    </source>
</reference>
<protein>
    <submittedName>
        <fullName evidence="3">Transposase</fullName>
    </submittedName>
</protein>
<dbReference type="InterPro" id="IPR002686">
    <property type="entry name" value="Transposase_17"/>
</dbReference>
<accession>A0A5M8FP79</accession>
<dbReference type="SMART" id="SM01321">
    <property type="entry name" value="Y1_Tnp"/>
    <property type="match status" value="1"/>
</dbReference>